<comment type="caution">
    <text evidence="6">The sequence shown here is derived from an EMBL/GenBank/DDBJ whole genome shotgun (WGS) entry which is preliminary data.</text>
</comment>
<dbReference type="InterPro" id="IPR028909">
    <property type="entry name" value="bL21-like"/>
</dbReference>
<dbReference type="InterPro" id="IPR036164">
    <property type="entry name" value="bL21-like_sf"/>
</dbReference>
<evidence type="ECO:0000256" key="1">
    <source>
        <dbReference type="ARBA" id="ARBA00008563"/>
    </source>
</evidence>
<dbReference type="OrthoDB" id="5994at2759"/>
<dbReference type="Pfam" id="PF00829">
    <property type="entry name" value="Ribosomal_L21p"/>
    <property type="match status" value="1"/>
</dbReference>
<organism evidence="6 7">
    <name type="scientific">Dimargaris verticillata</name>
    <dbReference type="NCBI Taxonomy" id="2761393"/>
    <lineage>
        <taxon>Eukaryota</taxon>
        <taxon>Fungi</taxon>
        <taxon>Fungi incertae sedis</taxon>
        <taxon>Zoopagomycota</taxon>
        <taxon>Kickxellomycotina</taxon>
        <taxon>Dimargaritomycetes</taxon>
        <taxon>Dimargaritales</taxon>
        <taxon>Dimargaritaceae</taxon>
        <taxon>Dimargaris</taxon>
    </lineage>
</organism>
<dbReference type="GO" id="GO:0005762">
    <property type="term" value="C:mitochondrial large ribosomal subunit"/>
    <property type="evidence" value="ECO:0007669"/>
    <property type="project" value="TreeGrafter"/>
</dbReference>
<dbReference type="PANTHER" id="PTHR21349">
    <property type="entry name" value="50S RIBOSOMAL PROTEIN L21"/>
    <property type="match status" value="1"/>
</dbReference>
<keyword evidence="3" id="KW-0687">Ribonucleoprotein</keyword>
<proteinExistence type="inferred from homology"/>
<evidence type="ECO:0000256" key="2">
    <source>
        <dbReference type="ARBA" id="ARBA00022980"/>
    </source>
</evidence>
<keyword evidence="2" id="KW-0689">Ribosomal protein</keyword>
<dbReference type="InterPro" id="IPR001787">
    <property type="entry name" value="Ribosomal_bL21"/>
</dbReference>
<evidence type="ECO:0000313" key="6">
    <source>
        <dbReference type="EMBL" id="KAJ1983842.1"/>
    </source>
</evidence>
<evidence type="ECO:0000313" key="7">
    <source>
        <dbReference type="Proteomes" id="UP001151582"/>
    </source>
</evidence>
<keyword evidence="7" id="KW-1185">Reference proteome</keyword>
<evidence type="ECO:0000256" key="5">
    <source>
        <dbReference type="SAM" id="MobiDB-lite"/>
    </source>
</evidence>
<dbReference type="GO" id="GO:0006412">
    <property type="term" value="P:translation"/>
    <property type="evidence" value="ECO:0007669"/>
    <property type="project" value="InterPro"/>
</dbReference>
<accession>A0A9W8B667</accession>
<dbReference type="NCBIfam" id="TIGR00061">
    <property type="entry name" value="L21"/>
    <property type="match status" value="1"/>
</dbReference>
<feature type="region of interest" description="Disordered" evidence="5">
    <location>
        <begin position="44"/>
        <end position="65"/>
    </location>
</feature>
<dbReference type="Proteomes" id="UP001151582">
    <property type="component" value="Unassembled WGS sequence"/>
</dbReference>
<dbReference type="SUPFAM" id="SSF141091">
    <property type="entry name" value="L21p-like"/>
    <property type="match status" value="1"/>
</dbReference>
<evidence type="ECO:0000256" key="3">
    <source>
        <dbReference type="ARBA" id="ARBA00023274"/>
    </source>
</evidence>
<comment type="similarity">
    <text evidence="1">Belongs to the bacterial ribosomal protein bL21 family.</text>
</comment>
<gene>
    <name evidence="6" type="ORF">H4R34_001033</name>
</gene>
<dbReference type="GO" id="GO:0003735">
    <property type="term" value="F:structural constituent of ribosome"/>
    <property type="evidence" value="ECO:0007669"/>
    <property type="project" value="InterPro"/>
</dbReference>
<protein>
    <recommendedName>
        <fullName evidence="4">Large ribosomal subunit protein bL21m</fullName>
    </recommendedName>
</protein>
<evidence type="ECO:0000256" key="4">
    <source>
        <dbReference type="ARBA" id="ARBA00044129"/>
    </source>
</evidence>
<dbReference type="AlphaFoldDB" id="A0A9W8B667"/>
<feature type="compositionally biased region" description="Low complexity" evidence="5">
    <location>
        <begin position="44"/>
        <end position="57"/>
    </location>
</feature>
<dbReference type="PANTHER" id="PTHR21349:SF0">
    <property type="entry name" value="LARGE RIBOSOMAL SUBUNIT PROTEIN BL21M"/>
    <property type="match status" value="1"/>
</dbReference>
<dbReference type="GO" id="GO:0003723">
    <property type="term" value="F:RNA binding"/>
    <property type="evidence" value="ECO:0007669"/>
    <property type="project" value="InterPro"/>
</dbReference>
<sequence>MRLLSRPTATRWHTCVKRPSAALPPRVVVNGARAFCTTLAPSTTSTTTAKASPVPTSNNPVARPHSDETKALVHRLRNQAKYYATVKVRGKCYTVTEGDLIVTDRMVDLSLGDVLNLDAVVELGSKDYTIVGKPLVSTDYFTIKAVVTEHPVSSTVVTTKFKKRKDYHKTIEYQPRYTLLRIAKLDVNKLA</sequence>
<dbReference type="EMBL" id="JANBQB010000039">
    <property type="protein sequence ID" value="KAJ1983842.1"/>
    <property type="molecule type" value="Genomic_DNA"/>
</dbReference>
<reference evidence="6" key="1">
    <citation type="submission" date="2022-07" db="EMBL/GenBank/DDBJ databases">
        <title>Phylogenomic reconstructions and comparative analyses of Kickxellomycotina fungi.</title>
        <authorList>
            <person name="Reynolds N.K."/>
            <person name="Stajich J.E."/>
            <person name="Barry K."/>
            <person name="Grigoriev I.V."/>
            <person name="Crous P."/>
            <person name="Smith M.E."/>
        </authorList>
    </citation>
    <scope>NUCLEOTIDE SEQUENCE</scope>
    <source>
        <strain evidence="6">RSA 567</strain>
    </source>
</reference>
<name>A0A9W8B667_9FUNG</name>